<evidence type="ECO:0000313" key="2">
    <source>
        <dbReference type="Proteomes" id="UP000805193"/>
    </source>
</evidence>
<feature type="non-terminal residue" evidence="1">
    <location>
        <position position="144"/>
    </location>
</feature>
<comment type="caution">
    <text evidence="1">The sequence shown here is derived from an EMBL/GenBank/DDBJ whole genome shotgun (WGS) entry which is preliminary data.</text>
</comment>
<reference evidence="1 2" key="1">
    <citation type="journal article" date="2020" name="Cell">
        <title>Large-Scale Comparative Analyses of Tick Genomes Elucidate Their Genetic Diversity and Vector Capacities.</title>
        <authorList>
            <consortium name="Tick Genome and Microbiome Consortium (TIGMIC)"/>
            <person name="Jia N."/>
            <person name="Wang J."/>
            <person name="Shi W."/>
            <person name="Du L."/>
            <person name="Sun Y."/>
            <person name="Zhan W."/>
            <person name="Jiang J.F."/>
            <person name="Wang Q."/>
            <person name="Zhang B."/>
            <person name="Ji P."/>
            <person name="Bell-Sakyi L."/>
            <person name="Cui X.M."/>
            <person name="Yuan T.T."/>
            <person name="Jiang B.G."/>
            <person name="Yang W.F."/>
            <person name="Lam T.T."/>
            <person name="Chang Q.C."/>
            <person name="Ding S.J."/>
            <person name="Wang X.J."/>
            <person name="Zhu J.G."/>
            <person name="Ruan X.D."/>
            <person name="Zhao L."/>
            <person name="Wei J.T."/>
            <person name="Ye R.Z."/>
            <person name="Que T.C."/>
            <person name="Du C.H."/>
            <person name="Zhou Y.H."/>
            <person name="Cheng J.X."/>
            <person name="Dai P.F."/>
            <person name="Guo W.B."/>
            <person name="Han X.H."/>
            <person name="Huang E.J."/>
            <person name="Li L.F."/>
            <person name="Wei W."/>
            <person name="Gao Y.C."/>
            <person name="Liu J.Z."/>
            <person name="Shao H.Z."/>
            <person name="Wang X."/>
            <person name="Wang C.C."/>
            <person name="Yang T.C."/>
            <person name="Huo Q.B."/>
            <person name="Li W."/>
            <person name="Chen H.Y."/>
            <person name="Chen S.E."/>
            <person name="Zhou L.G."/>
            <person name="Ni X.B."/>
            <person name="Tian J.H."/>
            <person name="Sheng Y."/>
            <person name="Liu T."/>
            <person name="Pan Y.S."/>
            <person name="Xia L.Y."/>
            <person name="Li J."/>
            <person name="Zhao F."/>
            <person name="Cao W.C."/>
        </authorList>
    </citation>
    <scope>NUCLEOTIDE SEQUENCE [LARGE SCALE GENOMIC DNA]</scope>
    <source>
        <strain evidence="1">Iper-2018</strain>
    </source>
</reference>
<sequence length="144" mass="15670">MCLSLLYTKQRPSTDCHPDLRKSLGSLRGHGGTATMNHAYPFLLLVQCLWLKCGNPSQPAAGDQAHGNPYPLHVSGNTTRASSGDYATFVEKHFVIDTPVGHHVQGTVTSPQDSTKSAEWQQFVRGHGGTATMNHAYPFLLLVQ</sequence>
<name>A0AC60QY84_IXOPE</name>
<keyword evidence="2" id="KW-1185">Reference proteome</keyword>
<gene>
    <name evidence="1" type="ORF">HPB47_013542</name>
</gene>
<dbReference type="Proteomes" id="UP000805193">
    <property type="component" value="Unassembled WGS sequence"/>
</dbReference>
<dbReference type="EMBL" id="JABSTQ010001691">
    <property type="protein sequence ID" value="KAG0444654.1"/>
    <property type="molecule type" value="Genomic_DNA"/>
</dbReference>
<organism evidence="1 2">
    <name type="scientific">Ixodes persulcatus</name>
    <name type="common">Taiga tick</name>
    <dbReference type="NCBI Taxonomy" id="34615"/>
    <lineage>
        <taxon>Eukaryota</taxon>
        <taxon>Metazoa</taxon>
        <taxon>Ecdysozoa</taxon>
        <taxon>Arthropoda</taxon>
        <taxon>Chelicerata</taxon>
        <taxon>Arachnida</taxon>
        <taxon>Acari</taxon>
        <taxon>Parasitiformes</taxon>
        <taxon>Ixodida</taxon>
        <taxon>Ixodoidea</taxon>
        <taxon>Ixodidae</taxon>
        <taxon>Ixodinae</taxon>
        <taxon>Ixodes</taxon>
    </lineage>
</organism>
<accession>A0AC60QY84</accession>
<evidence type="ECO:0000313" key="1">
    <source>
        <dbReference type="EMBL" id="KAG0444654.1"/>
    </source>
</evidence>
<proteinExistence type="predicted"/>
<protein>
    <submittedName>
        <fullName evidence="1">Uncharacterized protein</fullName>
    </submittedName>
</protein>